<dbReference type="OrthoDB" id="9181380at2"/>
<comment type="caution">
    <text evidence="1">The sequence shown here is derived from an EMBL/GenBank/DDBJ whole genome shotgun (WGS) entry which is preliminary data.</text>
</comment>
<dbReference type="AlphaFoldDB" id="A0A4R3JWN3"/>
<protein>
    <submittedName>
        <fullName evidence="1">Uncharacterized protein</fullName>
    </submittedName>
</protein>
<name>A0A4R3JWN3_9PROT</name>
<evidence type="ECO:0000313" key="2">
    <source>
        <dbReference type="Proteomes" id="UP000295135"/>
    </source>
</evidence>
<keyword evidence="2" id="KW-1185">Reference proteome</keyword>
<evidence type="ECO:0000313" key="1">
    <source>
        <dbReference type="EMBL" id="TCS70753.1"/>
    </source>
</evidence>
<accession>A0A4R3JWN3</accession>
<sequence>MDVVNLMRCVRDHPKDDAFLGFYDVITRPDWQDYEFDLDWTLHHRSVYEFAREQGLLSETAVAELAEIDAFWRAHTAEFEQAFGTLIRRIDPANELAGWVEDETGRPVTIPPSHWWWRLPKDW</sequence>
<reference evidence="1 2" key="1">
    <citation type="submission" date="2019-03" db="EMBL/GenBank/DDBJ databases">
        <title>Genomic Encyclopedia of Type Strains, Phase IV (KMG-IV): sequencing the most valuable type-strain genomes for metagenomic binning, comparative biology and taxonomic classification.</title>
        <authorList>
            <person name="Goeker M."/>
        </authorList>
    </citation>
    <scope>NUCLEOTIDE SEQUENCE [LARGE SCALE GENOMIC DNA]</scope>
    <source>
        <strain evidence="1 2">DSM 103923</strain>
    </source>
</reference>
<gene>
    <name evidence="1" type="ORF">EDC61_11480</name>
</gene>
<dbReference type="EMBL" id="SLZY01000014">
    <property type="protein sequence ID" value="TCS70753.1"/>
    <property type="molecule type" value="Genomic_DNA"/>
</dbReference>
<organism evidence="1 2">
    <name type="scientific">Sulfuritortus calidifontis</name>
    <dbReference type="NCBI Taxonomy" id="1914471"/>
    <lineage>
        <taxon>Bacteria</taxon>
        <taxon>Pseudomonadati</taxon>
        <taxon>Pseudomonadota</taxon>
        <taxon>Betaproteobacteria</taxon>
        <taxon>Nitrosomonadales</taxon>
        <taxon>Thiobacillaceae</taxon>
        <taxon>Sulfuritortus</taxon>
    </lineage>
</organism>
<proteinExistence type="predicted"/>
<dbReference type="RefSeq" id="WP_126457834.1">
    <property type="nucleotide sequence ID" value="NZ_AP018721.1"/>
</dbReference>
<dbReference type="Proteomes" id="UP000295135">
    <property type="component" value="Unassembled WGS sequence"/>
</dbReference>